<proteinExistence type="inferred from homology"/>
<evidence type="ECO:0000313" key="6">
    <source>
        <dbReference type="Proteomes" id="UP000642748"/>
    </source>
</evidence>
<evidence type="ECO:0000256" key="1">
    <source>
        <dbReference type="ARBA" id="ARBA00001933"/>
    </source>
</evidence>
<keyword evidence="6" id="KW-1185">Reference proteome</keyword>
<dbReference type="Gene3D" id="3.40.50.1100">
    <property type="match status" value="2"/>
</dbReference>
<dbReference type="InterPro" id="IPR036052">
    <property type="entry name" value="TrpB-like_PALP_sf"/>
</dbReference>
<dbReference type="AlphaFoldDB" id="A0A8J3VWW3"/>
<dbReference type="PANTHER" id="PTHR43780">
    <property type="entry name" value="1-AMINOCYCLOPROPANE-1-CARBOXYLATE DEAMINASE-RELATED"/>
    <property type="match status" value="1"/>
</dbReference>
<keyword evidence="3" id="KW-0663">Pyridoxal phosphate</keyword>
<dbReference type="PANTHER" id="PTHR43780:SF2">
    <property type="entry name" value="1-AMINOCYCLOPROPANE-1-CARBOXYLATE DEAMINASE-RELATED"/>
    <property type="match status" value="1"/>
</dbReference>
<dbReference type="EMBL" id="BONZ01000121">
    <property type="protein sequence ID" value="GIH21266.1"/>
    <property type="molecule type" value="Genomic_DNA"/>
</dbReference>
<comment type="caution">
    <text evidence="5">The sequence shown here is derived from an EMBL/GenBank/DDBJ whole genome shotgun (WGS) entry which is preliminary data.</text>
</comment>
<gene>
    <name evidence="5" type="ORF">Raf01_94380</name>
</gene>
<protein>
    <recommendedName>
        <fullName evidence="4">Tryptophan synthase beta chain-like PALP domain-containing protein</fullName>
    </recommendedName>
</protein>
<accession>A0A8J3VWW3</accession>
<evidence type="ECO:0000256" key="2">
    <source>
        <dbReference type="ARBA" id="ARBA00008639"/>
    </source>
</evidence>
<reference evidence="5" key="1">
    <citation type="submission" date="2021-01" db="EMBL/GenBank/DDBJ databases">
        <title>Whole genome shotgun sequence of Rugosimonospora africana NBRC 104875.</title>
        <authorList>
            <person name="Komaki H."/>
            <person name="Tamura T."/>
        </authorList>
    </citation>
    <scope>NUCLEOTIDE SEQUENCE</scope>
    <source>
        <strain evidence="5">NBRC 104875</strain>
    </source>
</reference>
<dbReference type="Pfam" id="PF00291">
    <property type="entry name" value="PALP"/>
    <property type="match status" value="1"/>
</dbReference>
<comment type="similarity">
    <text evidence="2">Belongs to the ACC deaminase/D-cysteine desulfhydrase family.</text>
</comment>
<evidence type="ECO:0000256" key="3">
    <source>
        <dbReference type="ARBA" id="ARBA00022898"/>
    </source>
</evidence>
<name>A0A8J3VWW3_9ACTN</name>
<organism evidence="5 6">
    <name type="scientific">Rugosimonospora africana</name>
    <dbReference type="NCBI Taxonomy" id="556532"/>
    <lineage>
        <taxon>Bacteria</taxon>
        <taxon>Bacillati</taxon>
        <taxon>Actinomycetota</taxon>
        <taxon>Actinomycetes</taxon>
        <taxon>Micromonosporales</taxon>
        <taxon>Micromonosporaceae</taxon>
        <taxon>Rugosimonospora</taxon>
    </lineage>
</organism>
<evidence type="ECO:0000259" key="4">
    <source>
        <dbReference type="Pfam" id="PF00291"/>
    </source>
</evidence>
<sequence length="417" mass="45811">MAPARSAAAPRWPSGTWPTCWLLPASVRQARAALVAGGRSLSRDRLADRMREDGYRVSNARVGLLLRLLTSEDVAGPVDVSARRPDDAEYAACQRRGGVGDPETCRSWRQFSSGLAVRWQAARVHEMRSDPITLRLPSPLFELRDDRLERAQVRLLIKRDDLIHPEIPGNKWRKLSYNLSAATNAGHDTLLTFGGAYSNHLRATAAAGYYFGFRTIGVVRGEEHLPLNPSLEYATRRGMRLTYLDRTTYREKQSLTVIEALRREWGRFYLLPEGGSNSLALKGCAEIPEEIDATFDVICCAVGTGGTLAGIAAGLREGQRAIGFSALKGGDFLADDVARLQSEAGLASANWRIECAYHFGGFAKTTPQLQTFIDTFAERHGIVLDRVYVAKMMFGIFDMIQTGAFPAGATMVAVITG</sequence>
<comment type="cofactor">
    <cofactor evidence="1">
        <name>pyridoxal 5'-phosphate</name>
        <dbReference type="ChEBI" id="CHEBI:597326"/>
    </cofactor>
</comment>
<feature type="domain" description="Tryptophan synthase beta chain-like PALP" evidence="4">
    <location>
        <begin position="137"/>
        <end position="417"/>
    </location>
</feature>
<dbReference type="GO" id="GO:0019148">
    <property type="term" value="F:D-cysteine desulfhydrase activity"/>
    <property type="evidence" value="ECO:0007669"/>
    <property type="project" value="TreeGrafter"/>
</dbReference>
<dbReference type="GO" id="GO:1901605">
    <property type="term" value="P:alpha-amino acid metabolic process"/>
    <property type="evidence" value="ECO:0007669"/>
    <property type="project" value="UniProtKB-ARBA"/>
</dbReference>
<dbReference type="SUPFAM" id="SSF53686">
    <property type="entry name" value="Tryptophan synthase beta subunit-like PLP-dependent enzymes"/>
    <property type="match status" value="1"/>
</dbReference>
<evidence type="ECO:0000313" key="5">
    <source>
        <dbReference type="EMBL" id="GIH21266.1"/>
    </source>
</evidence>
<dbReference type="InterPro" id="IPR027278">
    <property type="entry name" value="ACCD_DCysDesulf"/>
</dbReference>
<dbReference type="InterPro" id="IPR001926">
    <property type="entry name" value="TrpB-like_PALP"/>
</dbReference>
<dbReference type="Proteomes" id="UP000642748">
    <property type="component" value="Unassembled WGS sequence"/>
</dbReference>